<dbReference type="GO" id="GO:0016706">
    <property type="term" value="F:2-oxoglutarate-dependent dioxygenase activity"/>
    <property type="evidence" value="ECO:0007669"/>
    <property type="project" value="UniProtKB-ARBA"/>
</dbReference>
<evidence type="ECO:0000313" key="2">
    <source>
        <dbReference type="EMBL" id="KPM46751.1"/>
    </source>
</evidence>
<keyword evidence="2" id="KW-0223">Dioxygenase</keyword>
<dbReference type="AlphaFoldDB" id="A0A0P7BXA2"/>
<evidence type="ECO:0000313" key="3">
    <source>
        <dbReference type="Proteomes" id="UP000050454"/>
    </source>
</evidence>
<gene>
    <name evidence="2" type="ORF">AFM12_18495</name>
</gene>
<dbReference type="SUPFAM" id="SSF51197">
    <property type="entry name" value="Clavaminate synthase-like"/>
    <property type="match status" value="1"/>
</dbReference>
<name>A0A0P7BXA2_9BACT</name>
<organism evidence="2 3">
    <name type="scientific">Jiulongibacter sediminis</name>
    <dbReference type="NCBI Taxonomy" id="1605367"/>
    <lineage>
        <taxon>Bacteria</taxon>
        <taxon>Pseudomonadati</taxon>
        <taxon>Bacteroidota</taxon>
        <taxon>Cytophagia</taxon>
        <taxon>Cytophagales</taxon>
        <taxon>Leadbetterellaceae</taxon>
        <taxon>Jiulongibacter</taxon>
    </lineage>
</organism>
<dbReference type="PANTHER" id="PTHR20883:SF48">
    <property type="entry name" value="ECTOINE DIOXYGENASE"/>
    <property type="match status" value="1"/>
</dbReference>
<protein>
    <submittedName>
        <fullName evidence="2">Phytanoyl-CoA dioxygenase</fullName>
    </submittedName>
</protein>
<comment type="caution">
    <text evidence="2">The sequence shown here is derived from an EMBL/GenBank/DDBJ whole genome shotgun (WGS) entry which is preliminary data.</text>
</comment>
<dbReference type="GO" id="GO:0005506">
    <property type="term" value="F:iron ion binding"/>
    <property type="evidence" value="ECO:0007669"/>
    <property type="project" value="UniProtKB-ARBA"/>
</dbReference>
<sequence>MILNPEETAFLEANGYLDLGVLLSAEEVKKINERLDELREQEGETAGAELMDSKYIRHPKEEGADRLADLVNKGEVFDIFYTHPRVLAGVGAVLSSGFKLSSLNYRAAKPGKGLQKLHVDFGNSVPKGEYKVCNSIWLLDDFTELNGPTRIVPGTHHSKNLPGELLEDPFAPHPDEIKITAPAGSVFIFNSHVWHGGTQNLTDRDRRSIHSYFCALDQPQQIDQQRYITEETKRRIGSEGMRILNVS</sequence>
<comment type="cofactor">
    <cofactor evidence="1">
        <name>Fe(2+)</name>
        <dbReference type="ChEBI" id="CHEBI:29033"/>
    </cofactor>
</comment>
<proteinExistence type="predicted"/>
<reference evidence="2 3" key="1">
    <citation type="submission" date="2015-07" db="EMBL/GenBank/DDBJ databases">
        <title>The draft genome sequence of Leadbetterella sp. JN14-9.</title>
        <authorList>
            <person name="Liu Y."/>
            <person name="Du J."/>
            <person name="Shao Z."/>
        </authorList>
    </citation>
    <scope>NUCLEOTIDE SEQUENCE [LARGE SCALE GENOMIC DNA]</scope>
    <source>
        <strain evidence="2 3">JN14-9</strain>
    </source>
</reference>
<dbReference type="PANTHER" id="PTHR20883">
    <property type="entry name" value="PHYTANOYL-COA DIOXYGENASE DOMAIN CONTAINING 1"/>
    <property type="match status" value="1"/>
</dbReference>
<dbReference type="InterPro" id="IPR008775">
    <property type="entry name" value="Phytyl_CoA_dOase-like"/>
</dbReference>
<dbReference type="STRING" id="1605367.AFM12_18495"/>
<keyword evidence="2" id="KW-0560">Oxidoreductase</keyword>
<dbReference type="Pfam" id="PF05721">
    <property type="entry name" value="PhyH"/>
    <property type="match status" value="1"/>
</dbReference>
<dbReference type="Proteomes" id="UP000050454">
    <property type="component" value="Unassembled WGS sequence"/>
</dbReference>
<dbReference type="EMBL" id="LGTQ01000015">
    <property type="protein sequence ID" value="KPM46751.1"/>
    <property type="molecule type" value="Genomic_DNA"/>
</dbReference>
<keyword evidence="3" id="KW-1185">Reference proteome</keyword>
<dbReference type="Gene3D" id="2.60.120.620">
    <property type="entry name" value="q2cbj1_9rhob like domain"/>
    <property type="match status" value="1"/>
</dbReference>
<accession>A0A0P7BXA2</accession>
<evidence type="ECO:0000256" key="1">
    <source>
        <dbReference type="ARBA" id="ARBA00001954"/>
    </source>
</evidence>